<gene>
    <name evidence="2" type="ORF">GCM10010285_45060</name>
</gene>
<dbReference type="Proteomes" id="UP000597853">
    <property type="component" value="Unassembled WGS sequence"/>
</dbReference>
<keyword evidence="3" id="KW-1185">Reference proteome</keyword>
<organism evidence="2 3">
    <name type="scientific">Streptomyces pseudogriseolus</name>
    <name type="common">Streptomyces gancidicus</name>
    <name type="synonym">Streptomyces rubiginosus</name>
    <dbReference type="NCBI Taxonomy" id="36817"/>
    <lineage>
        <taxon>Bacteria</taxon>
        <taxon>Bacillati</taxon>
        <taxon>Actinomycetota</taxon>
        <taxon>Actinomycetes</taxon>
        <taxon>Kitasatosporales</taxon>
        <taxon>Streptomycetaceae</taxon>
        <taxon>Streptomyces</taxon>
        <taxon>Streptomyces pseudogriseolus group</taxon>
    </lineage>
</organism>
<evidence type="ECO:0000256" key="1">
    <source>
        <dbReference type="SAM" id="MobiDB-lite"/>
    </source>
</evidence>
<name>A0ABQ2TAD1_STREZ</name>
<proteinExistence type="predicted"/>
<accession>A0ABQ2TAD1</accession>
<sequence length="151" mass="16076">MTNHVVGDTMYTLPSGETAATDTHSTTPHPPAHHDLPADTDRATAGERRAGNRVSGGRVASTMKDRSTGPVREALLITRDERRAVYGSAAVVCAAALLLTSTRWDATFRCTVAARSVRNPYADTAPLQNLRSPSAGYAIRGYLGAHGTEEE</sequence>
<feature type="region of interest" description="Disordered" evidence="1">
    <location>
        <begin position="1"/>
        <end position="68"/>
    </location>
</feature>
<dbReference type="EMBL" id="BMTX01000015">
    <property type="protein sequence ID" value="GGS60751.1"/>
    <property type="molecule type" value="Genomic_DNA"/>
</dbReference>
<reference evidence="3" key="1">
    <citation type="journal article" date="2019" name="Int. J. Syst. Evol. Microbiol.">
        <title>The Global Catalogue of Microorganisms (GCM) 10K type strain sequencing project: providing services to taxonomists for standard genome sequencing and annotation.</title>
        <authorList>
            <consortium name="The Broad Institute Genomics Platform"/>
            <consortium name="The Broad Institute Genome Sequencing Center for Infectious Disease"/>
            <person name="Wu L."/>
            <person name="Ma J."/>
        </authorList>
    </citation>
    <scope>NUCLEOTIDE SEQUENCE [LARGE SCALE GENOMIC DNA]</scope>
    <source>
        <strain evidence="3">JCM 4416</strain>
    </source>
</reference>
<protein>
    <submittedName>
        <fullName evidence="2">Uncharacterized protein</fullName>
    </submittedName>
</protein>
<comment type="caution">
    <text evidence="2">The sequence shown here is derived from an EMBL/GenBank/DDBJ whole genome shotgun (WGS) entry which is preliminary data.</text>
</comment>
<evidence type="ECO:0000313" key="2">
    <source>
        <dbReference type="EMBL" id="GGS60751.1"/>
    </source>
</evidence>
<evidence type="ECO:0000313" key="3">
    <source>
        <dbReference type="Proteomes" id="UP000597853"/>
    </source>
</evidence>
<feature type="compositionally biased region" description="Low complexity" evidence="1">
    <location>
        <begin position="18"/>
        <end position="27"/>
    </location>
</feature>
<feature type="compositionally biased region" description="Basic and acidic residues" evidence="1">
    <location>
        <begin position="32"/>
        <end position="50"/>
    </location>
</feature>